<dbReference type="InterPro" id="IPR001362">
    <property type="entry name" value="Glyco_hydro_32"/>
</dbReference>
<feature type="domain" description="Glycosyl hydrolase family 32 C-terminal" evidence="6">
    <location>
        <begin position="482"/>
        <end position="620"/>
    </location>
</feature>
<comment type="similarity">
    <text evidence="1 4">Belongs to the glycosyl hydrolase 32 family.</text>
</comment>
<dbReference type="AlphaFoldDB" id="A0A2K0TSG4"/>
<evidence type="ECO:0000256" key="2">
    <source>
        <dbReference type="ARBA" id="ARBA00022801"/>
    </source>
</evidence>
<dbReference type="PANTHER" id="PTHR42800:SF3">
    <property type="entry name" value="GLYCOSYL HYDROLASE FAMILY 32 N-TERMINAL DOMAIN-CONTAINING PROTEIN"/>
    <property type="match status" value="1"/>
</dbReference>
<sequence>MSLLVATIRTTPVLGPNPKGRTHVSNSFAHSDNQSIGSTTDQKSFNRWRPRYHLMPPRYWVNDPCGPGYSPSGRCYQMSFQWNPFGCEWGNMSWGHATSQDQVHWVVSREPSMQPSEIEDPCGVFTGCTWPTNPSGQDDGTITTFYTSAQRSPIHWTLPYEKGSELIRMATSRDHGRTWKRHPSSIVPGPPKGLDVIGWRDPFIGTWDSIDRCLDRSSGEYLYGVVAGGIRHQSPAVFLYSIDARDLTQWSFVCTLFTPGQNFNPSKKLSDFGTNFEVTNFMTLRDNDGDSYDILLMSIEGAYETETPSFLDTKGQFNKANKAQRSNKIQNWLCGRPKLTEQTPTGSTKSQALEFEFRFGGRLDYGLYYAANSFYDPVTDSRVVHGWILEEDLPAHLAKKQGWSGMLSLSRILKMRQIKNVVAASRSDLRCLDWLHCAPNLDDSYSVTTLASFPDPRLSVLRQKELNLSSAPTVNRCNYSKTHNPLGFLALKACQFEAEISLSVPPTSEQIGVILYHSDDLVSKTTIFFQPYEEYIVVERDSVNSGHNETSGINDSPEYAPHTLFTTRDPVTGKKDQETLDIRIFFDVSVLEIFVNERVVITTRIYPETGQCCGLQPFVKYHEGSTGGNEPIISRCVGWELRPSIFYET</sequence>
<proteinExistence type="inferred from homology"/>
<gene>
    <name evidence="7" type="ORF">TGAMA5MH_00505</name>
</gene>
<dbReference type="CDD" id="cd18621">
    <property type="entry name" value="GH32_XdINV-like"/>
    <property type="match status" value="1"/>
</dbReference>
<evidence type="ECO:0000313" key="8">
    <source>
        <dbReference type="Proteomes" id="UP000236546"/>
    </source>
</evidence>
<dbReference type="InterPro" id="IPR013320">
    <property type="entry name" value="ConA-like_dom_sf"/>
</dbReference>
<dbReference type="GO" id="GO:0005987">
    <property type="term" value="P:sucrose catabolic process"/>
    <property type="evidence" value="ECO:0007669"/>
    <property type="project" value="TreeGrafter"/>
</dbReference>
<evidence type="ECO:0000259" key="6">
    <source>
        <dbReference type="Pfam" id="PF08244"/>
    </source>
</evidence>
<dbReference type="InterPro" id="IPR023296">
    <property type="entry name" value="Glyco_hydro_beta-prop_sf"/>
</dbReference>
<organism evidence="7 8">
    <name type="scientific">Trichoderma gamsii</name>
    <dbReference type="NCBI Taxonomy" id="398673"/>
    <lineage>
        <taxon>Eukaryota</taxon>
        <taxon>Fungi</taxon>
        <taxon>Dikarya</taxon>
        <taxon>Ascomycota</taxon>
        <taxon>Pezizomycotina</taxon>
        <taxon>Sordariomycetes</taxon>
        <taxon>Hypocreomycetidae</taxon>
        <taxon>Hypocreales</taxon>
        <taxon>Hypocreaceae</taxon>
        <taxon>Trichoderma</taxon>
    </lineage>
</organism>
<dbReference type="Proteomes" id="UP000236546">
    <property type="component" value="Unassembled WGS sequence"/>
</dbReference>
<dbReference type="Pfam" id="PF00251">
    <property type="entry name" value="Glyco_hydro_32N"/>
    <property type="match status" value="1"/>
</dbReference>
<dbReference type="PANTHER" id="PTHR42800">
    <property type="entry name" value="EXOINULINASE INUD (AFU_ORTHOLOGUE AFUA_5G00480)"/>
    <property type="match status" value="1"/>
</dbReference>
<dbReference type="InterPro" id="IPR013189">
    <property type="entry name" value="Glyco_hydro_32_C"/>
</dbReference>
<dbReference type="SUPFAM" id="SSF75005">
    <property type="entry name" value="Arabinanase/levansucrase/invertase"/>
    <property type="match status" value="1"/>
</dbReference>
<dbReference type="Gene3D" id="2.115.10.20">
    <property type="entry name" value="Glycosyl hydrolase domain, family 43"/>
    <property type="match status" value="1"/>
</dbReference>
<dbReference type="EMBL" id="MTYH01000007">
    <property type="protein sequence ID" value="PNP48467.1"/>
    <property type="molecule type" value="Genomic_DNA"/>
</dbReference>
<comment type="caution">
    <text evidence="7">The sequence shown here is derived from an EMBL/GenBank/DDBJ whole genome shotgun (WGS) entry which is preliminary data.</text>
</comment>
<evidence type="ECO:0000256" key="1">
    <source>
        <dbReference type="ARBA" id="ARBA00009902"/>
    </source>
</evidence>
<evidence type="ECO:0000256" key="4">
    <source>
        <dbReference type="RuleBase" id="RU362110"/>
    </source>
</evidence>
<dbReference type="GO" id="GO:0005737">
    <property type="term" value="C:cytoplasm"/>
    <property type="evidence" value="ECO:0007669"/>
    <property type="project" value="TreeGrafter"/>
</dbReference>
<dbReference type="SMART" id="SM00640">
    <property type="entry name" value="Glyco_32"/>
    <property type="match status" value="1"/>
</dbReference>
<keyword evidence="3 4" id="KW-0326">Glycosidase</keyword>
<evidence type="ECO:0000313" key="7">
    <source>
        <dbReference type="EMBL" id="PNP48467.1"/>
    </source>
</evidence>
<reference evidence="7 8" key="1">
    <citation type="submission" date="2017-02" db="EMBL/GenBank/DDBJ databases">
        <title>Genomes of Trichoderma spp. with biocontrol activity.</title>
        <authorList>
            <person name="Gardiner D."/>
            <person name="Kazan K."/>
            <person name="Vos C."/>
            <person name="Harvey P."/>
        </authorList>
    </citation>
    <scope>NUCLEOTIDE SEQUENCE [LARGE SCALE GENOMIC DNA]</scope>
    <source>
        <strain evidence="7 8">A5MH</strain>
    </source>
</reference>
<accession>A0A2K0TSG4</accession>
<name>A0A2K0TSG4_9HYPO</name>
<dbReference type="SUPFAM" id="SSF49899">
    <property type="entry name" value="Concanavalin A-like lectins/glucanases"/>
    <property type="match status" value="1"/>
</dbReference>
<dbReference type="Gene3D" id="2.60.120.560">
    <property type="entry name" value="Exo-inulinase, domain 1"/>
    <property type="match status" value="1"/>
</dbReference>
<dbReference type="OrthoDB" id="202537at2759"/>
<dbReference type="Pfam" id="PF08244">
    <property type="entry name" value="Glyco_hydro_32C"/>
    <property type="match status" value="1"/>
</dbReference>
<dbReference type="GO" id="GO:0004575">
    <property type="term" value="F:sucrose alpha-glucosidase activity"/>
    <property type="evidence" value="ECO:0007669"/>
    <property type="project" value="TreeGrafter"/>
</dbReference>
<feature type="domain" description="Glycosyl hydrolase family 32 N-terminal" evidence="5">
    <location>
        <begin position="53"/>
        <end position="417"/>
    </location>
</feature>
<evidence type="ECO:0000259" key="5">
    <source>
        <dbReference type="Pfam" id="PF00251"/>
    </source>
</evidence>
<evidence type="ECO:0000256" key="3">
    <source>
        <dbReference type="ARBA" id="ARBA00023295"/>
    </source>
</evidence>
<keyword evidence="2 4" id="KW-0378">Hydrolase</keyword>
<protein>
    <submittedName>
        <fullName evidence="7">Uncharacterized protein</fullName>
    </submittedName>
</protein>
<dbReference type="InterPro" id="IPR013148">
    <property type="entry name" value="Glyco_hydro_32_N"/>
</dbReference>